<dbReference type="Pfam" id="PF07963">
    <property type="entry name" value="N_methyl"/>
    <property type="match status" value="1"/>
</dbReference>
<evidence type="ECO:0000256" key="8">
    <source>
        <dbReference type="ARBA" id="ARBA00023287"/>
    </source>
</evidence>
<evidence type="ECO:0000256" key="3">
    <source>
        <dbReference type="ARBA" id="ARBA00022475"/>
    </source>
</evidence>
<dbReference type="InterPro" id="IPR016940">
    <property type="entry name" value="ComGC"/>
</dbReference>
<comment type="caution">
    <text evidence="11">The sequence shown here is derived from an EMBL/GenBank/DDBJ whole genome shotgun (WGS) entry which is preliminary data.</text>
</comment>
<comment type="subcellular location">
    <subcellularLocation>
        <location evidence="1">Cell membrane</location>
        <topology evidence="1">Single-pass membrane protein</topology>
    </subcellularLocation>
    <subcellularLocation>
        <location evidence="2">Cell surface</location>
    </subcellularLocation>
</comment>
<keyword evidence="3" id="KW-1003">Cell membrane</keyword>
<dbReference type="PROSITE" id="PS00409">
    <property type="entry name" value="PROKAR_NTER_METHYL"/>
    <property type="match status" value="1"/>
</dbReference>
<proteinExistence type="inferred from homology"/>
<dbReference type="EMBL" id="JACBXQ010000004">
    <property type="protein sequence ID" value="MBG9986667.1"/>
    <property type="molecule type" value="Genomic_DNA"/>
</dbReference>
<evidence type="ECO:0000256" key="4">
    <source>
        <dbReference type="ARBA" id="ARBA00022481"/>
    </source>
</evidence>
<evidence type="ECO:0000256" key="9">
    <source>
        <dbReference type="ARBA" id="ARBA00043982"/>
    </source>
</evidence>
<evidence type="ECO:0000256" key="1">
    <source>
        <dbReference type="ARBA" id="ARBA00004162"/>
    </source>
</evidence>
<sequence>MNKFITRLSRICQHKNIKKGFTLLEMTIVLIVVAILMAIIIPNVAGQKERIDQQATENITEIISTQAHAYYLVEGNSATASLETLVAEGYLTERQAEEALERIDPSTLSVILSDS</sequence>
<comment type="similarity">
    <text evidence="9">Belongs to the ComGC family.</text>
</comment>
<evidence type="ECO:0000256" key="6">
    <source>
        <dbReference type="ARBA" id="ARBA00022989"/>
    </source>
</evidence>
<evidence type="ECO:0000313" key="12">
    <source>
        <dbReference type="Proteomes" id="UP000721415"/>
    </source>
</evidence>
<dbReference type="SUPFAM" id="SSF54523">
    <property type="entry name" value="Pili subunits"/>
    <property type="match status" value="1"/>
</dbReference>
<dbReference type="Proteomes" id="UP000721415">
    <property type="component" value="Unassembled WGS sequence"/>
</dbReference>
<evidence type="ECO:0000256" key="5">
    <source>
        <dbReference type="ARBA" id="ARBA00022692"/>
    </source>
</evidence>
<keyword evidence="12" id="KW-1185">Reference proteome</keyword>
<name>A0ABS0LRK3_9LACT</name>
<gene>
    <name evidence="11" type="ORF">HZY91_07135</name>
</gene>
<evidence type="ECO:0000313" key="11">
    <source>
        <dbReference type="EMBL" id="MBG9986667.1"/>
    </source>
</evidence>
<keyword evidence="6 10" id="KW-1133">Transmembrane helix</keyword>
<keyword evidence="4" id="KW-0488">Methylation</keyword>
<dbReference type="RefSeq" id="WP_197115588.1">
    <property type="nucleotide sequence ID" value="NZ_JACBXQ010000004.1"/>
</dbReference>
<evidence type="ECO:0000256" key="10">
    <source>
        <dbReference type="SAM" id="Phobius"/>
    </source>
</evidence>
<keyword evidence="5 10" id="KW-0812">Transmembrane</keyword>
<feature type="transmembrane region" description="Helical" evidence="10">
    <location>
        <begin position="21"/>
        <end position="41"/>
    </location>
</feature>
<accession>A0ABS0LRK3</accession>
<dbReference type="InterPro" id="IPR012902">
    <property type="entry name" value="N_methyl_site"/>
</dbReference>
<protein>
    <submittedName>
        <fullName evidence="11">Prepilin-type N-terminal cleavage/methylation domain-containing protein</fullName>
    </submittedName>
</protein>
<dbReference type="Gene3D" id="3.30.700.10">
    <property type="entry name" value="Glycoprotein, Type 4 Pilin"/>
    <property type="match status" value="1"/>
</dbReference>
<keyword evidence="7 10" id="KW-0472">Membrane</keyword>
<keyword evidence="8" id="KW-0178">Competence</keyword>
<dbReference type="NCBIfam" id="NF040999">
    <property type="entry name" value="pilin_ComGC"/>
    <property type="match status" value="1"/>
</dbReference>
<organism evidence="11 12">
    <name type="scientific">Facklamia lactis</name>
    <dbReference type="NCBI Taxonomy" id="2749967"/>
    <lineage>
        <taxon>Bacteria</taxon>
        <taxon>Bacillati</taxon>
        <taxon>Bacillota</taxon>
        <taxon>Bacilli</taxon>
        <taxon>Lactobacillales</taxon>
        <taxon>Aerococcaceae</taxon>
        <taxon>Facklamia</taxon>
    </lineage>
</organism>
<evidence type="ECO:0000256" key="2">
    <source>
        <dbReference type="ARBA" id="ARBA00004241"/>
    </source>
</evidence>
<reference evidence="11 12" key="1">
    <citation type="submission" date="2020-07" db="EMBL/GenBank/DDBJ databases">
        <title>Facklamia lactis sp. nov., isolated from raw milk.</title>
        <authorList>
            <person name="Doll E.V."/>
            <person name="Huptas C."/>
            <person name="Staib L."/>
            <person name="Wenning M."/>
            <person name="Scherer S."/>
        </authorList>
    </citation>
    <scope>NUCLEOTIDE SEQUENCE [LARGE SCALE GENOMIC DNA]</scope>
    <source>
        <strain evidence="11 12">DSM 111018</strain>
    </source>
</reference>
<dbReference type="InterPro" id="IPR045584">
    <property type="entry name" value="Pilin-like"/>
</dbReference>
<evidence type="ECO:0000256" key="7">
    <source>
        <dbReference type="ARBA" id="ARBA00023136"/>
    </source>
</evidence>
<dbReference type="NCBIfam" id="TIGR02532">
    <property type="entry name" value="IV_pilin_GFxxxE"/>
    <property type="match status" value="1"/>
</dbReference>